<evidence type="ECO:0000256" key="2">
    <source>
        <dbReference type="ARBA" id="ARBA00004760"/>
    </source>
</evidence>
<evidence type="ECO:0000256" key="10">
    <source>
        <dbReference type="ARBA" id="ARBA00022989"/>
    </source>
</evidence>
<feature type="transmembrane region" description="Helical" evidence="14">
    <location>
        <begin position="380"/>
        <end position="402"/>
    </location>
</feature>
<feature type="compositionally biased region" description="Gly residues" evidence="13">
    <location>
        <begin position="466"/>
        <end position="480"/>
    </location>
</feature>
<comment type="pathway">
    <text evidence="3">Sphingolipid metabolism.</text>
</comment>
<evidence type="ECO:0000256" key="8">
    <source>
        <dbReference type="ARBA" id="ARBA00022842"/>
    </source>
</evidence>
<evidence type="ECO:0000256" key="13">
    <source>
        <dbReference type="SAM" id="MobiDB-lite"/>
    </source>
</evidence>
<protein>
    <recommendedName>
        <fullName evidence="15">Endonuclease/exonuclease/phosphatase domain-containing protein</fullName>
    </recommendedName>
</protein>
<keyword evidence="10 14" id="KW-1133">Transmembrane helix</keyword>
<keyword evidence="11" id="KW-0443">Lipid metabolism</keyword>
<keyword evidence="6" id="KW-0479">Metal-binding</keyword>
<organism evidence="17 18">
    <name type="scientific">Volvox reticuliferus</name>
    <dbReference type="NCBI Taxonomy" id="1737510"/>
    <lineage>
        <taxon>Eukaryota</taxon>
        <taxon>Viridiplantae</taxon>
        <taxon>Chlorophyta</taxon>
        <taxon>core chlorophytes</taxon>
        <taxon>Chlorophyceae</taxon>
        <taxon>CS clade</taxon>
        <taxon>Chlamydomonadales</taxon>
        <taxon>Volvocaceae</taxon>
        <taxon>Volvox</taxon>
    </lineage>
</organism>
<feature type="region of interest" description="Disordered" evidence="13">
    <location>
        <begin position="308"/>
        <end position="349"/>
    </location>
</feature>
<dbReference type="InterPro" id="IPR036691">
    <property type="entry name" value="Endo/exonu/phosph_ase_sf"/>
</dbReference>
<evidence type="ECO:0000256" key="14">
    <source>
        <dbReference type="SAM" id="Phobius"/>
    </source>
</evidence>
<dbReference type="OrthoDB" id="387657at2759"/>
<sequence>MTHLQVLTLNTWGLWLVSKKRYNRILHLAEFLANDTDQKHKLDVVLLQEVWVDADARILATAAEQGGLTHCMHFRSGVFGSGLLTLSRYPIVEAAFHQYHCAGDPFSINCGDYLAAKGVGWTRLLTPSGYLDVFNTHLHANYSHKYSSTSRQNGGRTNAAAQFDIPAPAVDEFAAFRMAQVFELARFVRHVSSGVGSRNLGVVLAGDLNSGPETLENAMLRSLLPQLRDAWLETHGSHGEEAGHTCNAECSSFKPRRQRPSRIDYVMTTLRVAGCELALQKTPEGHSFSDHIAVQARLEPTSTIANTAAGTGAEAGGGAGAVELSDRKQSEQHQPQKKGKGEGEGREEEEAGRRIALLLAARGVLQEGVQQAGQASAGHVLFAIIMAVQAMLLCFFEPAMSFMGLTLNPIARQLLPAAVLVLAAGAGVFLLTGMVADAGQARALQQALQQLQVLIASATGGSTSSSGGGGGGGAGRGGTAAGVAAGDQGSQKSQHKVHRRR</sequence>
<keyword evidence="9" id="KW-0746">Sphingolipid metabolism</keyword>
<dbReference type="SUPFAM" id="SSF56219">
    <property type="entry name" value="DNase I-like"/>
    <property type="match status" value="1"/>
</dbReference>
<dbReference type="Gene3D" id="3.60.10.10">
    <property type="entry name" value="Endonuclease/exonuclease/phosphatase"/>
    <property type="match status" value="1"/>
</dbReference>
<evidence type="ECO:0000256" key="7">
    <source>
        <dbReference type="ARBA" id="ARBA00022801"/>
    </source>
</evidence>
<dbReference type="Proteomes" id="UP000747110">
    <property type="component" value="Unassembled WGS sequence"/>
</dbReference>
<name>A0A8J4G793_9CHLO</name>
<dbReference type="EMBL" id="BNCQ01000009">
    <property type="protein sequence ID" value="GIM01428.1"/>
    <property type="molecule type" value="Genomic_DNA"/>
</dbReference>
<evidence type="ECO:0000256" key="1">
    <source>
        <dbReference type="ARBA" id="ARBA00004141"/>
    </source>
</evidence>
<comment type="similarity">
    <text evidence="4">Belongs to the neutral sphingomyelinase family.</text>
</comment>
<dbReference type="AlphaFoldDB" id="A0A8J4G793"/>
<feature type="domain" description="Endonuclease/exonuclease/phosphatase" evidence="15">
    <location>
        <begin position="7"/>
        <end position="291"/>
    </location>
</feature>
<keyword evidence="8" id="KW-0460">Magnesium</keyword>
<keyword evidence="12 14" id="KW-0472">Membrane</keyword>
<evidence type="ECO:0000256" key="3">
    <source>
        <dbReference type="ARBA" id="ARBA00004991"/>
    </source>
</evidence>
<evidence type="ECO:0000256" key="11">
    <source>
        <dbReference type="ARBA" id="ARBA00023098"/>
    </source>
</evidence>
<evidence type="ECO:0000313" key="17">
    <source>
        <dbReference type="EMBL" id="GIM01428.1"/>
    </source>
</evidence>
<dbReference type="Pfam" id="PF03372">
    <property type="entry name" value="Exo_endo_phos"/>
    <property type="match status" value="1"/>
</dbReference>
<dbReference type="EMBL" id="BNCP01000013">
    <property type="protein sequence ID" value="GIL78648.1"/>
    <property type="molecule type" value="Genomic_DNA"/>
</dbReference>
<dbReference type="PANTHER" id="PTHR16320">
    <property type="entry name" value="SPHINGOMYELINASE FAMILY MEMBER"/>
    <property type="match status" value="1"/>
</dbReference>
<dbReference type="GO" id="GO:0006665">
    <property type="term" value="P:sphingolipid metabolic process"/>
    <property type="evidence" value="ECO:0007669"/>
    <property type="project" value="UniProtKB-KW"/>
</dbReference>
<feature type="transmembrane region" description="Helical" evidence="14">
    <location>
        <begin position="414"/>
        <end position="436"/>
    </location>
</feature>
<dbReference type="GO" id="GO:0046872">
    <property type="term" value="F:metal ion binding"/>
    <property type="evidence" value="ECO:0007669"/>
    <property type="project" value="UniProtKB-KW"/>
</dbReference>
<evidence type="ECO:0000259" key="15">
    <source>
        <dbReference type="Pfam" id="PF03372"/>
    </source>
</evidence>
<keyword evidence="7" id="KW-0378">Hydrolase</keyword>
<comment type="subcellular location">
    <subcellularLocation>
        <location evidence="1">Membrane</location>
        <topology evidence="1">Multi-pass membrane protein</topology>
    </subcellularLocation>
</comment>
<evidence type="ECO:0000313" key="19">
    <source>
        <dbReference type="Proteomes" id="UP000747110"/>
    </source>
</evidence>
<evidence type="ECO:0000313" key="16">
    <source>
        <dbReference type="EMBL" id="GIL78648.1"/>
    </source>
</evidence>
<dbReference type="InterPro" id="IPR038772">
    <property type="entry name" value="Sph/SMPD2-like"/>
</dbReference>
<evidence type="ECO:0000313" key="18">
    <source>
        <dbReference type="Proteomes" id="UP000722791"/>
    </source>
</evidence>
<evidence type="ECO:0000256" key="12">
    <source>
        <dbReference type="ARBA" id="ARBA00023136"/>
    </source>
</evidence>
<feature type="region of interest" description="Disordered" evidence="13">
    <location>
        <begin position="461"/>
        <end position="501"/>
    </location>
</feature>
<dbReference type="InterPro" id="IPR005135">
    <property type="entry name" value="Endo/exonuclease/phosphatase"/>
</dbReference>
<proteinExistence type="inferred from homology"/>
<keyword evidence="19" id="KW-1185">Reference proteome</keyword>
<dbReference type="GO" id="GO:0004767">
    <property type="term" value="F:sphingomyelin phosphodiesterase activity"/>
    <property type="evidence" value="ECO:0007669"/>
    <property type="project" value="InterPro"/>
</dbReference>
<dbReference type="GO" id="GO:0016020">
    <property type="term" value="C:membrane"/>
    <property type="evidence" value="ECO:0007669"/>
    <property type="project" value="UniProtKB-SubCell"/>
</dbReference>
<reference evidence="17" key="1">
    <citation type="journal article" date="2021" name="Proc. Natl. Acad. Sci. U.S.A.">
        <title>Three genomes in the algal genus Volvox reveal the fate of a haploid sex-determining region after a transition to homothallism.</title>
        <authorList>
            <person name="Yamamoto K."/>
            <person name="Hamaji T."/>
            <person name="Kawai-Toyooka H."/>
            <person name="Matsuzaki R."/>
            <person name="Takahashi F."/>
            <person name="Nishimura Y."/>
            <person name="Kawachi M."/>
            <person name="Noguchi H."/>
            <person name="Minakuchi Y."/>
            <person name="Umen J.G."/>
            <person name="Toyoda A."/>
            <person name="Nozaki H."/>
        </authorList>
    </citation>
    <scope>NUCLEOTIDE SEQUENCE</scope>
    <source>
        <strain evidence="17">NIES-3785</strain>
        <strain evidence="16">NIES-3786</strain>
    </source>
</reference>
<gene>
    <name evidence="16" type="ORF">Vretifemale_8059</name>
    <name evidence="17" type="ORF">Vretimale_6249</name>
</gene>
<accession>A0A8J4G793</accession>
<evidence type="ECO:0000256" key="6">
    <source>
        <dbReference type="ARBA" id="ARBA00022723"/>
    </source>
</evidence>
<dbReference type="Proteomes" id="UP000722791">
    <property type="component" value="Unassembled WGS sequence"/>
</dbReference>
<keyword evidence="5 14" id="KW-0812">Transmembrane</keyword>
<comment type="caution">
    <text evidence="17">The sequence shown here is derived from an EMBL/GenBank/DDBJ whole genome shotgun (WGS) entry which is preliminary data.</text>
</comment>
<evidence type="ECO:0000256" key="5">
    <source>
        <dbReference type="ARBA" id="ARBA00022692"/>
    </source>
</evidence>
<comment type="pathway">
    <text evidence="2">Lipid metabolism; sphingolipid metabolism.</text>
</comment>
<dbReference type="PANTHER" id="PTHR16320:SF24">
    <property type="entry name" value="PHOSPHODIESTERASE, PUTATIVE-RELATED"/>
    <property type="match status" value="1"/>
</dbReference>
<evidence type="ECO:0000256" key="4">
    <source>
        <dbReference type="ARBA" id="ARBA00006335"/>
    </source>
</evidence>
<evidence type="ECO:0000256" key="9">
    <source>
        <dbReference type="ARBA" id="ARBA00022919"/>
    </source>
</evidence>